<reference evidence="1" key="1">
    <citation type="submission" date="2022-06" db="EMBL/GenBank/DDBJ databases">
        <title>Phylogenomic reconstructions and comparative analyses of Kickxellomycotina fungi.</title>
        <authorList>
            <person name="Reynolds N.K."/>
            <person name="Stajich J.E."/>
            <person name="Barry K."/>
            <person name="Grigoriev I.V."/>
            <person name="Crous P."/>
            <person name="Smith M.E."/>
        </authorList>
    </citation>
    <scope>NUCLEOTIDE SEQUENCE</scope>
    <source>
        <strain evidence="1">RSA 2271</strain>
    </source>
</reference>
<dbReference type="Proteomes" id="UP001145114">
    <property type="component" value="Unassembled WGS sequence"/>
</dbReference>
<evidence type="ECO:0000313" key="1">
    <source>
        <dbReference type="EMBL" id="KAJ1679580.1"/>
    </source>
</evidence>
<organism evidence="1 2">
    <name type="scientific">Spiromyces aspiralis</name>
    <dbReference type="NCBI Taxonomy" id="68401"/>
    <lineage>
        <taxon>Eukaryota</taxon>
        <taxon>Fungi</taxon>
        <taxon>Fungi incertae sedis</taxon>
        <taxon>Zoopagomycota</taxon>
        <taxon>Kickxellomycotina</taxon>
        <taxon>Kickxellomycetes</taxon>
        <taxon>Kickxellales</taxon>
        <taxon>Kickxellaceae</taxon>
        <taxon>Spiromyces</taxon>
    </lineage>
</organism>
<gene>
    <name evidence="1" type="primary">TSC10_1</name>
    <name evidence="1" type="ORF">EV182_001755</name>
</gene>
<accession>A0ACC1HSN1</accession>
<dbReference type="EMBL" id="JAMZIH010000293">
    <property type="protein sequence ID" value="KAJ1679580.1"/>
    <property type="molecule type" value="Genomic_DNA"/>
</dbReference>
<keyword evidence="2" id="KW-1185">Reference proteome</keyword>
<name>A0ACC1HSN1_9FUNG</name>
<evidence type="ECO:0000313" key="2">
    <source>
        <dbReference type="Proteomes" id="UP001145114"/>
    </source>
</evidence>
<protein>
    <submittedName>
        <fullName evidence="1">3-dehydrosphinganine reductase</fullName>
    </submittedName>
</protein>
<comment type="caution">
    <text evidence="1">The sequence shown here is derived from an EMBL/GenBank/DDBJ whole genome shotgun (WGS) entry which is preliminary data.</text>
</comment>
<sequence length="218" mass="23989">MHDGKIPEHLFLCAGLSLPGIFVEQDISQYERNMNINYFGSLYTAHECVRLMVNNGVQGSVTFVSSLLGLFGLIGYSQYVPTKYAVRGLAEALRSELQAYGISVHCYFPATILTPGFDEENLTKPAITREIEGTDEGQSPEVCARKLLSGLERGEFAIASDSLGWIFRCCSRGAAPMNNVLTDTIIAAIGWIAIPCWRLYADALVKKWARANAKVKSQ</sequence>
<proteinExistence type="predicted"/>